<sequence>MNRKKHAAILRSTRKIHRLMGIFLAVLFLIMAVTGLLLGWKKHSYGIMLPKSEKGISTNIEEWMPLDSLHSIATKTLHENVDSNLSLKLDRIDARPDKGMMKFVFEEGYHEIQLDATTGEVLSIDRRISDLIEEIHDGSIVDDWLNIKNGAFKVFYNTLMGLSLFLFVITGVWLWVGPKFMKRAK</sequence>
<keyword evidence="1" id="KW-0472">Membrane</keyword>
<protein>
    <submittedName>
        <fullName evidence="2">PepSY domain-containing protein</fullName>
    </submittedName>
</protein>
<dbReference type="Pfam" id="PF03929">
    <property type="entry name" value="PepSY_TM"/>
    <property type="match status" value="1"/>
</dbReference>
<evidence type="ECO:0000313" key="2">
    <source>
        <dbReference type="EMBL" id="MCG2431804.1"/>
    </source>
</evidence>
<dbReference type="EMBL" id="JAIRBB010000012">
    <property type="protein sequence ID" value="MCG2431804.1"/>
    <property type="molecule type" value="Genomic_DNA"/>
</dbReference>
<name>A0A9X1U4I1_9FLAO</name>
<dbReference type="RefSeq" id="WP_237608885.1">
    <property type="nucleotide sequence ID" value="NZ_JAIRBB010000012.1"/>
</dbReference>
<dbReference type="AlphaFoldDB" id="A0A9X1U4I1"/>
<proteinExistence type="predicted"/>
<keyword evidence="3" id="KW-1185">Reference proteome</keyword>
<feature type="transmembrane region" description="Helical" evidence="1">
    <location>
        <begin position="154"/>
        <end position="176"/>
    </location>
</feature>
<dbReference type="Proteomes" id="UP001139462">
    <property type="component" value="Unassembled WGS sequence"/>
</dbReference>
<comment type="caution">
    <text evidence="2">The sequence shown here is derived from an EMBL/GenBank/DDBJ whole genome shotgun (WGS) entry which is preliminary data.</text>
</comment>
<gene>
    <name evidence="2" type="ORF">K8344_11785</name>
</gene>
<dbReference type="InterPro" id="IPR005625">
    <property type="entry name" value="PepSY-ass_TM"/>
</dbReference>
<keyword evidence="1" id="KW-0812">Transmembrane</keyword>
<organism evidence="2 3">
    <name type="scientific">Aequorivita xiaoshiensis</name>
    <dbReference type="NCBI Taxonomy" id="2874476"/>
    <lineage>
        <taxon>Bacteria</taxon>
        <taxon>Pseudomonadati</taxon>
        <taxon>Bacteroidota</taxon>
        <taxon>Flavobacteriia</taxon>
        <taxon>Flavobacteriales</taxon>
        <taxon>Flavobacteriaceae</taxon>
        <taxon>Aequorivita</taxon>
    </lineage>
</organism>
<keyword evidence="1" id="KW-1133">Transmembrane helix</keyword>
<evidence type="ECO:0000256" key="1">
    <source>
        <dbReference type="SAM" id="Phobius"/>
    </source>
</evidence>
<accession>A0A9X1U4I1</accession>
<evidence type="ECO:0000313" key="3">
    <source>
        <dbReference type="Proteomes" id="UP001139462"/>
    </source>
</evidence>
<reference evidence="2" key="1">
    <citation type="submission" date="2021-09" db="EMBL/GenBank/DDBJ databases">
        <title>Genome of Aequorivita sp. strain F64183.</title>
        <authorList>
            <person name="Wang Y."/>
        </authorList>
    </citation>
    <scope>NUCLEOTIDE SEQUENCE</scope>
    <source>
        <strain evidence="2">F64183</strain>
    </source>
</reference>
<feature type="transmembrane region" description="Helical" evidence="1">
    <location>
        <begin position="21"/>
        <end position="40"/>
    </location>
</feature>